<sequence length="58" mass="6732">GEKKFEEERKLSYSHLRNSQTVQFQLQGLLFQKAIIAIVFVEESSETKYGCLFLGSFK</sequence>
<dbReference type="Proteomes" id="UP000236291">
    <property type="component" value="Unassembled WGS sequence"/>
</dbReference>
<evidence type="ECO:0000313" key="2">
    <source>
        <dbReference type="Proteomes" id="UP000236291"/>
    </source>
</evidence>
<reference evidence="1 2" key="1">
    <citation type="journal article" date="2014" name="Am. J. Bot.">
        <title>Genome assembly and annotation for red clover (Trifolium pratense; Fabaceae).</title>
        <authorList>
            <person name="Istvanek J."/>
            <person name="Jaros M."/>
            <person name="Krenek A."/>
            <person name="Repkova J."/>
        </authorList>
    </citation>
    <scope>NUCLEOTIDE SEQUENCE [LARGE SCALE GENOMIC DNA]</scope>
    <source>
        <strain evidence="2">cv. Tatra</strain>
        <tissue evidence="1">Young leaves</tissue>
    </source>
</reference>
<organism evidence="1 2">
    <name type="scientific">Trifolium pratense</name>
    <name type="common">Red clover</name>
    <dbReference type="NCBI Taxonomy" id="57577"/>
    <lineage>
        <taxon>Eukaryota</taxon>
        <taxon>Viridiplantae</taxon>
        <taxon>Streptophyta</taxon>
        <taxon>Embryophyta</taxon>
        <taxon>Tracheophyta</taxon>
        <taxon>Spermatophyta</taxon>
        <taxon>Magnoliopsida</taxon>
        <taxon>eudicotyledons</taxon>
        <taxon>Gunneridae</taxon>
        <taxon>Pentapetalae</taxon>
        <taxon>rosids</taxon>
        <taxon>fabids</taxon>
        <taxon>Fabales</taxon>
        <taxon>Fabaceae</taxon>
        <taxon>Papilionoideae</taxon>
        <taxon>50 kb inversion clade</taxon>
        <taxon>NPAAA clade</taxon>
        <taxon>Hologalegina</taxon>
        <taxon>IRL clade</taxon>
        <taxon>Trifolieae</taxon>
        <taxon>Trifolium</taxon>
    </lineage>
</organism>
<accession>A0A2K3M8Q6</accession>
<name>A0A2K3M8Q6_TRIPR</name>
<evidence type="ECO:0000313" key="1">
    <source>
        <dbReference type="EMBL" id="PNX87182.1"/>
    </source>
</evidence>
<reference evidence="1 2" key="2">
    <citation type="journal article" date="2017" name="Front. Plant Sci.">
        <title>Gene Classification and Mining of Molecular Markers Useful in Red Clover (Trifolium pratense) Breeding.</title>
        <authorList>
            <person name="Istvanek J."/>
            <person name="Dluhosova J."/>
            <person name="Dluhos P."/>
            <person name="Patkova L."/>
            <person name="Nedelnik J."/>
            <person name="Repkova J."/>
        </authorList>
    </citation>
    <scope>NUCLEOTIDE SEQUENCE [LARGE SCALE GENOMIC DNA]</scope>
    <source>
        <strain evidence="2">cv. Tatra</strain>
        <tissue evidence="1">Young leaves</tissue>
    </source>
</reference>
<feature type="non-terminal residue" evidence="1">
    <location>
        <position position="1"/>
    </location>
</feature>
<dbReference type="EMBL" id="ASHM01053201">
    <property type="protein sequence ID" value="PNX87182.1"/>
    <property type="molecule type" value="Genomic_DNA"/>
</dbReference>
<proteinExistence type="predicted"/>
<dbReference type="AlphaFoldDB" id="A0A2K3M8Q6"/>
<comment type="caution">
    <text evidence="1">The sequence shown here is derived from an EMBL/GenBank/DDBJ whole genome shotgun (WGS) entry which is preliminary data.</text>
</comment>
<protein>
    <submittedName>
        <fullName evidence="1">Uncharacterized protein</fullName>
    </submittedName>
</protein>
<gene>
    <name evidence="1" type="ORF">L195_g043268</name>
</gene>